<dbReference type="InterPro" id="IPR003018">
    <property type="entry name" value="GAF"/>
</dbReference>
<accession>A0A3D8L992</accession>
<dbReference type="InterPro" id="IPR005467">
    <property type="entry name" value="His_kinase_dom"/>
</dbReference>
<proteinExistence type="predicted"/>
<feature type="domain" description="Histidine kinase" evidence="1">
    <location>
        <begin position="189"/>
        <end position="400"/>
    </location>
</feature>
<dbReference type="InterPro" id="IPR036890">
    <property type="entry name" value="HATPase_C_sf"/>
</dbReference>
<dbReference type="RefSeq" id="WP_115566768.1">
    <property type="nucleotide sequence ID" value="NZ_QRGR01000019.1"/>
</dbReference>
<keyword evidence="3" id="KW-1185">Reference proteome</keyword>
<dbReference type="PROSITE" id="PS50109">
    <property type="entry name" value="HIS_KIN"/>
    <property type="match status" value="1"/>
</dbReference>
<dbReference type="SMART" id="SM00387">
    <property type="entry name" value="HATPase_c"/>
    <property type="match status" value="1"/>
</dbReference>
<dbReference type="PANTHER" id="PTHR43102">
    <property type="entry name" value="SLR1143 PROTEIN"/>
    <property type="match status" value="1"/>
</dbReference>
<comment type="caution">
    <text evidence="2">The sequence shown here is derived from an EMBL/GenBank/DDBJ whole genome shotgun (WGS) entry which is preliminary data.</text>
</comment>
<evidence type="ECO:0000313" key="3">
    <source>
        <dbReference type="Proteomes" id="UP000256708"/>
    </source>
</evidence>
<reference evidence="3" key="1">
    <citation type="submission" date="2018-08" db="EMBL/GenBank/DDBJ databases">
        <authorList>
            <person name="Liu Z.-W."/>
            <person name="Du Z.-J."/>
        </authorList>
    </citation>
    <scope>NUCLEOTIDE SEQUENCE [LARGE SCALE GENOMIC DNA]</scope>
    <source>
        <strain evidence="3">H4X</strain>
    </source>
</reference>
<dbReference type="InterPro" id="IPR029016">
    <property type="entry name" value="GAF-like_dom_sf"/>
</dbReference>
<dbReference type="Pfam" id="PF02518">
    <property type="entry name" value="HATPase_c"/>
    <property type="match status" value="1"/>
</dbReference>
<evidence type="ECO:0000259" key="1">
    <source>
        <dbReference type="PROSITE" id="PS50109"/>
    </source>
</evidence>
<dbReference type="SMART" id="SM00065">
    <property type="entry name" value="GAF"/>
    <property type="match status" value="1"/>
</dbReference>
<organism evidence="2 3">
    <name type="scientific">Pontibacter diazotrophicus</name>
    <dbReference type="NCBI Taxonomy" id="1400979"/>
    <lineage>
        <taxon>Bacteria</taxon>
        <taxon>Pseudomonadati</taxon>
        <taxon>Bacteroidota</taxon>
        <taxon>Cytophagia</taxon>
        <taxon>Cytophagales</taxon>
        <taxon>Hymenobacteraceae</taxon>
        <taxon>Pontibacter</taxon>
    </lineage>
</organism>
<dbReference type="Proteomes" id="UP000256708">
    <property type="component" value="Unassembled WGS sequence"/>
</dbReference>
<gene>
    <name evidence="2" type="ORF">DXT99_16960</name>
</gene>
<dbReference type="OrthoDB" id="9811889at2"/>
<sequence>MNSANIAITGKPDTIIPLNDKERLAALFRYELLDTPPEAFFDRITRLASRLLKAPSAFVSLVDKDRVWYKSNYSTLEVSCVDREDSLCSLTIINGVDVTVFEDTHLVPGLLTSPYVSAPGGIRFYAGAPLITRDNYNIGTVCVIDSEPRSVQEEEKEILKDLANLVVEQIELRSLARKATRKHDELYTNLAHNIAEPLKEQQVLLGEALKSPERTNVIRKAHATVNVLQENLQTMLQESLQEEELVMHPQQIAISEIARSVAVEFEPLANAKQQELFFTVASRRELFVDPDLIREALRNLVSTSIKFTPKGSSIGLDIYESDGIYKVEVSSDASVLTKQDLRKVFFKYAILTGKTTGNEDASGMELPRAKSIIELHQGRIWAEPTGKESGKKFVVAFNVE</sequence>
<dbReference type="EMBL" id="QRGR01000019">
    <property type="protein sequence ID" value="RDV13989.1"/>
    <property type="molecule type" value="Genomic_DNA"/>
</dbReference>
<evidence type="ECO:0000313" key="2">
    <source>
        <dbReference type="EMBL" id="RDV13989.1"/>
    </source>
</evidence>
<name>A0A3D8L992_9BACT</name>
<dbReference type="InterPro" id="IPR003594">
    <property type="entry name" value="HATPase_dom"/>
</dbReference>
<protein>
    <submittedName>
        <fullName evidence="2">GAF domain-containing protein</fullName>
    </submittedName>
</protein>
<dbReference type="Gene3D" id="3.30.565.10">
    <property type="entry name" value="Histidine kinase-like ATPase, C-terminal domain"/>
    <property type="match status" value="1"/>
</dbReference>
<dbReference type="Pfam" id="PF01590">
    <property type="entry name" value="GAF"/>
    <property type="match status" value="1"/>
</dbReference>
<dbReference type="Gene3D" id="3.30.450.40">
    <property type="match status" value="1"/>
</dbReference>
<dbReference type="AlphaFoldDB" id="A0A3D8L992"/>
<dbReference type="PANTHER" id="PTHR43102:SF2">
    <property type="entry name" value="GAF DOMAIN-CONTAINING PROTEIN"/>
    <property type="match status" value="1"/>
</dbReference>
<dbReference type="SUPFAM" id="SSF55781">
    <property type="entry name" value="GAF domain-like"/>
    <property type="match status" value="1"/>
</dbReference>
<dbReference type="SUPFAM" id="SSF55874">
    <property type="entry name" value="ATPase domain of HSP90 chaperone/DNA topoisomerase II/histidine kinase"/>
    <property type="match status" value="1"/>
</dbReference>